<organism evidence="2 3">
    <name type="scientific">Cohnella candidum</name>
    <dbReference type="NCBI Taxonomy" id="2674991"/>
    <lineage>
        <taxon>Bacteria</taxon>
        <taxon>Bacillati</taxon>
        <taxon>Bacillota</taxon>
        <taxon>Bacilli</taxon>
        <taxon>Bacillales</taxon>
        <taxon>Paenibacillaceae</taxon>
        <taxon>Cohnella</taxon>
    </lineage>
</organism>
<protein>
    <submittedName>
        <fullName evidence="2">Uncharacterized protein</fullName>
    </submittedName>
</protein>
<feature type="compositionally biased region" description="Basic residues" evidence="1">
    <location>
        <begin position="111"/>
        <end position="121"/>
    </location>
</feature>
<dbReference type="EMBL" id="CP033433">
    <property type="protein sequence ID" value="AYQ71482.1"/>
    <property type="molecule type" value="Genomic_DNA"/>
</dbReference>
<feature type="region of interest" description="Disordered" evidence="1">
    <location>
        <begin position="79"/>
        <end position="121"/>
    </location>
</feature>
<gene>
    <name evidence="2" type="ORF">EAV92_02110</name>
</gene>
<sequence>MHKHLLSQQEIEELLYSGDQEPSPALSEESEGRETSSAQEEIRGEDHKEMAIRYLQQTVQELLGEVADLRRRLEKLERAGAAGKEDFDAGASAEAPKVEKGEPAAIPSRAERHRAQRGKWF</sequence>
<evidence type="ECO:0000313" key="2">
    <source>
        <dbReference type="EMBL" id="AYQ71482.1"/>
    </source>
</evidence>
<proteinExistence type="predicted"/>
<reference evidence="2 3" key="1">
    <citation type="submission" date="2018-10" db="EMBL/GenBank/DDBJ databases">
        <title>Genome Sequence of Cohnella sp.</title>
        <authorList>
            <person name="Srinivasan S."/>
            <person name="Kim M.K."/>
        </authorList>
    </citation>
    <scope>NUCLEOTIDE SEQUENCE [LARGE SCALE GENOMIC DNA]</scope>
    <source>
        <strain evidence="2 3">18JY8-7</strain>
    </source>
</reference>
<feature type="compositionally biased region" description="Basic and acidic residues" evidence="1">
    <location>
        <begin position="30"/>
        <end position="49"/>
    </location>
</feature>
<dbReference type="AlphaFoldDB" id="A0A3G3JTF1"/>
<dbReference type="RefSeq" id="WP_123039545.1">
    <property type="nucleotide sequence ID" value="NZ_CP033433.1"/>
</dbReference>
<evidence type="ECO:0000256" key="1">
    <source>
        <dbReference type="SAM" id="MobiDB-lite"/>
    </source>
</evidence>
<accession>A0A3G3JTF1</accession>
<dbReference type="KEGG" id="coh:EAV92_02110"/>
<evidence type="ECO:0000313" key="3">
    <source>
        <dbReference type="Proteomes" id="UP000269097"/>
    </source>
</evidence>
<keyword evidence="3" id="KW-1185">Reference proteome</keyword>
<feature type="region of interest" description="Disordered" evidence="1">
    <location>
        <begin position="1"/>
        <end position="49"/>
    </location>
</feature>
<dbReference type="Proteomes" id="UP000269097">
    <property type="component" value="Chromosome"/>
</dbReference>
<name>A0A3G3JTF1_9BACL</name>